<dbReference type="Pfam" id="PF13419">
    <property type="entry name" value="HAD_2"/>
    <property type="match status" value="1"/>
</dbReference>
<dbReference type="InterPro" id="IPR006439">
    <property type="entry name" value="HAD-SF_hydro_IA"/>
</dbReference>
<dbReference type="OrthoDB" id="212720at2157"/>
<gene>
    <name evidence="2" type="ORF">SAMN05216218_10850</name>
</gene>
<dbReference type="PANTHER" id="PTHR43434">
    <property type="entry name" value="PHOSPHOGLYCOLATE PHOSPHATASE"/>
    <property type="match status" value="1"/>
</dbReference>
<dbReference type="AlphaFoldDB" id="A0A1G7MSI2"/>
<dbReference type="PANTHER" id="PTHR43434:SF1">
    <property type="entry name" value="PHOSPHOGLYCOLATE PHOSPHATASE"/>
    <property type="match status" value="1"/>
</dbReference>
<evidence type="ECO:0000256" key="1">
    <source>
        <dbReference type="ARBA" id="ARBA00007958"/>
    </source>
</evidence>
<reference evidence="3" key="1">
    <citation type="submission" date="2016-10" db="EMBL/GenBank/DDBJ databases">
        <authorList>
            <person name="Varghese N."/>
            <person name="Submissions S."/>
        </authorList>
    </citation>
    <scope>NUCLEOTIDE SEQUENCE [LARGE SCALE GENOMIC DNA]</scope>
    <source>
        <strain evidence="3">IBRC-M 10760</strain>
    </source>
</reference>
<protein>
    <submittedName>
        <fullName evidence="2">Phosphoglycolate phosphatase</fullName>
    </submittedName>
</protein>
<proteinExistence type="inferred from homology"/>
<dbReference type="InterPro" id="IPR023214">
    <property type="entry name" value="HAD_sf"/>
</dbReference>
<dbReference type="InterPro" id="IPR023198">
    <property type="entry name" value="PGP-like_dom2"/>
</dbReference>
<sequence>MIQEYDALVYDLDGTLVHLDVDWEEVREEVAAVLRPRGVDVDGADLWTLLELSEEAGYRRLVDETIAEFEREGARASRRLPPARTVPADQPVGVCSLNAESACRIALETYGLDGHVDVIVGRDSVATEKPHPEPLLRTVEGLGAAPERTLFVGDSERDEKTARRAGTDYVYVRELER</sequence>
<dbReference type="InterPro" id="IPR041492">
    <property type="entry name" value="HAD_2"/>
</dbReference>
<evidence type="ECO:0000313" key="3">
    <source>
        <dbReference type="Proteomes" id="UP000199076"/>
    </source>
</evidence>
<dbReference type="GO" id="GO:0006281">
    <property type="term" value="P:DNA repair"/>
    <property type="evidence" value="ECO:0007669"/>
    <property type="project" value="TreeGrafter"/>
</dbReference>
<dbReference type="Proteomes" id="UP000199076">
    <property type="component" value="Unassembled WGS sequence"/>
</dbReference>
<dbReference type="SFLD" id="SFLDS00003">
    <property type="entry name" value="Haloacid_Dehalogenase"/>
    <property type="match status" value="1"/>
</dbReference>
<dbReference type="RefSeq" id="WP_217630149.1">
    <property type="nucleotide sequence ID" value="NZ_FNBK01000008.1"/>
</dbReference>
<dbReference type="NCBIfam" id="TIGR01509">
    <property type="entry name" value="HAD-SF-IA-v3"/>
    <property type="match status" value="1"/>
</dbReference>
<dbReference type="EMBL" id="FNBK01000008">
    <property type="protein sequence ID" value="SDF64712.1"/>
    <property type="molecule type" value="Genomic_DNA"/>
</dbReference>
<dbReference type="InterPro" id="IPR036412">
    <property type="entry name" value="HAD-like_sf"/>
</dbReference>
<accession>A0A1G7MSI2</accession>
<keyword evidence="3" id="KW-1185">Reference proteome</keyword>
<dbReference type="GO" id="GO:0008967">
    <property type="term" value="F:phosphoglycolate phosphatase activity"/>
    <property type="evidence" value="ECO:0007669"/>
    <property type="project" value="TreeGrafter"/>
</dbReference>
<dbReference type="SFLD" id="SFLDG01129">
    <property type="entry name" value="C1.5:_HAD__Beta-PGM__Phosphata"/>
    <property type="match status" value="1"/>
</dbReference>
<dbReference type="Gene3D" id="3.40.50.1000">
    <property type="entry name" value="HAD superfamily/HAD-like"/>
    <property type="match status" value="1"/>
</dbReference>
<dbReference type="InterPro" id="IPR050155">
    <property type="entry name" value="HAD-like_hydrolase_sf"/>
</dbReference>
<organism evidence="2 3">
    <name type="scientific">Halorientalis regularis</name>
    <dbReference type="NCBI Taxonomy" id="660518"/>
    <lineage>
        <taxon>Archaea</taxon>
        <taxon>Methanobacteriati</taxon>
        <taxon>Methanobacteriota</taxon>
        <taxon>Stenosarchaea group</taxon>
        <taxon>Halobacteria</taxon>
        <taxon>Halobacteriales</taxon>
        <taxon>Haloarculaceae</taxon>
        <taxon>Halorientalis</taxon>
    </lineage>
</organism>
<dbReference type="STRING" id="660518.SAMN05216218_10850"/>
<comment type="similarity">
    <text evidence="1">Belongs to the HAD-like hydrolase superfamily.</text>
</comment>
<evidence type="ECO:0000313" key="2">
    <source>
        <dbReference type="EMBL" id="SDF64712.1"/>
    </source>
</evidence>
<dbReference type="SUPFAM" id="SSF56784">
    <property type="entry name" value="HAD-like"/>
    <property type="match status" value="1"/>
</dbReference>
<dbReference type="Gene3D" id="1.10.150.240">
    <property type="entry name" value="Putative phosphatase, domain 2"/>
    <property type="match status" value="1"/>
</dbReference>
<name>A0A1G7MSI2_9EURY</name>